<evidence type="ECO:0000256" key="2">
    <source>
        <dbReference type="ARBA" id="ARBA00034247"/>
    </source>
</evidence>
<dbReference type="GO" id="GO:1902201">
    <property type="term" value="P:negative regulation of bacterial-type flagellum-dependent cell motility"/>
    <property type="evidence" value="ECO:0007669"/>
    <property type="project" value="TreeGrafter"/>
</dbReference>
<sequence length="260" mass="28737">MRRRPQMPRLAWEKILWRTILVTLFSVLVSLVISEILLSTFSGGMNGTGAATAILIPIVLGAPMIFYLSLKNFELEQAYKRLEASAARDSLTQCLNHGAFVARTSEILKRTSRQRGALLVIDADHFKSINDRFGHETGDMALKQIATIIRASVRRGDLVGRMGGEEFGVFLPDASATLAHAIAEAIRVNIEHFHFTPNGTHCPLTVSIGGITFDMPMSFGDLFRLADERLYKVKNTGRNSIEMAPIDDTVSDQRNLAHAV</sequence>
<dbReference type="PANTHER" id="PTHR45138:SF9">
    <property type="entry name" value="DIGUANYLATE CYCLASE DGCM-RELATED"/>
    <property type="match status" value="1"/>
</dbReference>
<dbReference type="Pfam" id="PF00990">
    <property type="entry name" value="GGDEF"/>
    <property type="match status" value="1"/>
</dbReference>
<gene>
    <name evidence="5" type="ORF">GCM10011499_30250</name>
</gene>
<comment type="caution">
    <text evidence="5">The sequence shown here is derived from an EMBL/GenBank/DDBJ whole genome shotgun (WGS) entry which is preliminary data.</text>
</comment>
<dbReference type="SUPFAM" id="SSF55073">
    <property type="entry name" value="Nucleotide cyclase"/>
    <property type="match status" value="1"/>
</dbReference>
<dbReference type="Proteomes" id="UP000596977">
    <property type="component" value="Unassembled WGS sequence"/>
</dbReference>
<dbReference type="GO" id="GO:0005886">
    <property type="term" value="C:plasma membrane"/>
    <property type="evidence" value="ECO:0007669"/>
    <property type="project" value="TreeGrafter"/>
</dbReference>
<reference evidence="5 6" key="1">
    <citation type="journal article" date="2014" name="Int. J. Syst. Evol. Microbiol.">
        <title>Complete genome sequence of Corynebacterium casei LMG S-19264T (=DSM 44701T), isolated from a smear-ripened cheese.</title>
        <authorList>
            <consortium name="US DOE Joint Genome Institute (JGI-PGF)"/>
            <person name="Walter F."/>
            <person name="Albersmeier A."/>
            <person name="Kalinowski J."/>
            <person name="Ruckert C."/>
        </authorList>
    </citation>
    <scope>NUCLEOTIDE SEQUENCE [LARGE SCALE GENOMIC DNA]</scope>
    <source>
        <strain evidence="5 6">CGMCC 1.15896</strain>
    </source>
</reference>
<dbReference type="SMART" id="SM00267">
    <property type="entry name" value="GGDEF"/>
    <property type="match status" value="1"/>
</dbReference>
<dbReference type="PANTHER" id="PTHR45138">
    <property type="entry name" value="REGULATORY COMPONENTS OF SENSORY TRANSDUCTION SYSTEM"/>
    <property type="match status" value="1"/>
</dbReference>
<evidence type="ECO:0000259" key="4">
    <source>
        <dbReference type="PROSITE" id="PS50887"/>
    </source>
</evidence>
<dbReference type="FunFam" id="3.30.70.270:FF:000001">
    <property type="entry name" value="Diguanylate cyclase domain protein"/>
    <property type="match status" value="1"/>
</dbReference>
<feature type="domain" description="GGDEF" evidence="4">
    <location>
        <begin position="114"/>
        <end position="246"/>
    </location>
</feature>
<dbReference type="GO" id="GO:0043709">
    <property type="term" value="P:cell adhesion involved in single-species biofilm formation"/>
    <property type="evidence" value="ECO:0007669"/>
    <property type="project" value="TreeGrafter"/>
</dbReference>
<evidence type="ECO:0000256" key="3">
    <source>
        <dbReference type="SAM" id="Phobius"/>
    </source>
</evidence>
<dbReference type="Gene3D" id="3.30.70.270">
    <property type="match status" value="1"/>
</dbReference>
<organism evidence="5 6">
    <name type="scientific">Pelagibacterium lentulum</name>
    <dbReference type="NCBI Taxonomy" id="2029865"/>
    <lineage>
        <taxon>Bacteria</taxon>
        <taxon>Pseudomonadati</taxon>
        <taxon>Pseudomonadota</taxon>
        <taxon>Alphaproteobacteria</taxon>
        <taxon>Hyphomicrobiales</taxon>
        <taxon>Devosiaceae</taxon>
        <taxon>Pelagibacterium</taxon>
    </lineage>
</organism>
<accession>A0A916RJ47</accession>
<protein>
    <recommendedName>
        <fullName evidence="1">diguanylate cyclase</fullName>
        <ecNumber evidence="1">2.7.7.65</ecNumber>
    </recommendedName>
</protein>
<name>A0A916RJ47_9HYPH</name>
<dbReference type="AlphaFoldDB" id="A0A916RJ47"/>
<evidence type="ECO:0000256" key="1">
    <source>
        <dbReference type="ARBA" id="ARBA00012528"/>
    </source>
</evidence>
<dbReference type="GO" id="GO:0052621">
    <property type="term" value="F:diguanylate cyclase activity"/>
    <property type="evidence" value="ECO:0007669"/>
    <property type="project" value="UniProtKB-EC"/>
</dbReference>
<evidence type="ECO:0000313" key="5">
    <source>
        <dbReference type="EMBL" id="GGA57979.1"/>
    </source>
</evidence>
<keyword evidence="3" id="KW-1133">Transmembrane helix</keyword>
<dbReference type="NCBIfam" id="TIGR00254">
    <property type="entry name" value="GGDEF"/>
    <property type="match status" value="1"/>
</dbReference>
<dbReference type="InterPro" id="IPR043128">
    <property type="entry name" value="Rev_trsase/Diguanyl_cyclase"/>
</dbReference>
<dbReference type="OrthoDB" id="9812260at2"/>
<dbReference type="InterPro" id="IPR050469">
    <property type="entry name" value="Diguanylate_Cyclase"/>
</dbReference>
<dbReference type="RefSeq" id="WP_127073732.1">
    <property type="nucleotide sequence ID" value="NZ_BMKB01000005.1"/>
</dbReference>
<keyword evidence="6" id="KW-1185">Reference proteome</keyword>
<feature type="transmembrane region" description="Helical" evidence="3">
    <location>
        <begin position="50"/>
        <end position="70"/>
    </location>
</feature>
<keyword evidence="3" id="KW-0472">Membrane</keyword>
<proteinExistence type="predicted"/>
<evidence type="ECO:0000313" key="6">
    <source>
        <dbReference type="Proteomes" id="UP000596977"/>
    </source>
</evidence>
<comment type="catalytic activity">
    <reaction evidence="2">
        <text>2 GTP = 3',3'-c-di-GMP + 2 diphosphate</text>
        <dbReference type="Rhea" id="RHEA:24898"/>
        <dbReference type="ChEBI" id="CHEBI:33019"/>
        <dbReference type="ChEBI" id="CHEBI:37565"/>
        <dbReference type="ChEBI" id="CHEBI:58805"/>
        <dbReference type="EC" id="2.7.7.65"/>
    </reaction>
</comment>
<dbReference type="PROSITE" id="PS50887">
    <property type="entry name" value="GGDEF"/>
    <property type="match status" value="1"/>
</dbReference>
<dbReference type="EC" id="2.7.7.65" evidence="1"/>
<dbReference type="EMBL" id="BMKB01000005">
    <property type="protein sequence ID" value="GGA57979.1"/>
    <property type="molecule type" value="Genomic_DNA"/>
</dbReference>
<dbReference type="InterPro" id="IPR000160">
    <property type="entry name" value="GGDEF_dom"/>
</dbReference>
<dbReference type="InterPro" id="IPR029787">
    <property type="entry name" value="Nucleotide_cyclase"/>
</dbReference>
<keyword evidence="3" id="KW-0812">Transmembrane</keyword>
<dbReference type="CDD" id="cd01949">
    <property type="entry name" value="GGDEF"/>
    <property type="match status" value="1"/>
</dbReference>